<feature type="domain" description="HTH cro/C1-type" evidence="1">
    <location>
        <begin position="22"/>
        <end position="56"/>
    </location>
</feature>
<organism evidence="2 3">
    <name type="scientific">Halonotius aquaticus</name>
    <dbReference type="NCBI Taxonomy" id="2216978"/>
    <lineage>
        <taxon>Archaea</taxon>
        <taxon>Methanobacteriati</taxon>
        <taxon>Methanobacteriota</taxon>
        <taxon>Stenosarchaea group</taxon>
        <taxon>Halobacteria</taxon>
        <taxon>Halobacteriales</taxon>
        <taxon>Haloferacaceae</taxon>
        <taxon>Halonotius</taxon>
    </lineage>
</organism>
<dbReference type="GO" id="GO:0003677">
    <property type="term" value="F:DNA binding"/>
    <property type="evidence" value="ECO:0007669"/>
    <property type="project" value="InterPro"/>
</dbReference>
<dbReference type="CDD" id="cd00093">
    <property type="entry name" value="HTH_XRE"/>
    <property type="match status" value="1"/>
</dbReference>
<dbReference type="PANTHER" id="PTHR40730">
    <property type="entry name" value="TRANSCRIPTIONAL REGULATOR PROTEIN-LIKE PROTEIN"/>
    <property type="match status" value="1"/>
</dbReference>
<comment type="caution">
    <text evidence="2">The sequence shown here is derived from an EMBL/GenBank/DDBJ whole genome shotgun (WGS) entry which is preliminary data.</text>
</comment>
<dbReference type="PROSITE" id="PS50943">
    <property type="entry name" value="HTH_CROC1"/>
    <property type="match status" value="1"/>
</dbReference>
<gene>
    <name evidence="2" type="ORF">DM826_05290</name>
</gene>
<accession>A0A3A6PWE6</accession>
<proteinExistence type="predicted"/>
<dbReference type="InterPro" id="IPR036409">
    <property type="entry name" value="Aldolase_II/adducin_N_sf"/>
</dbReference>
<dbReference type="SUPFAM" id="SSF47413">
    <property type="entry name" value="lambda repressor-like DNA-binding domains"/>
    <property type="match status" value="1"/>
</dbReference>
<dbReference type="SUPFAM" id="SSF53639">
    <property type="entry name" value="AraD/HMP-PK domain-like"/>
    <property type="match status" value="1"/>
</dbReference>
<evidence type="ECO:0000259" key="1">
    <source>
        <dbReference type="PROSITE" id="PS50943"/>
    </source>
</evidence>
<dbReference type="PANTHER" id="PTHR40730:SF5">
    <property type="entry name" value="HTH CRO_C1-TYPE DOMAIN-CONTAINING PROTEIN"/>
    <property type="match status" value="1"/>
</dbReference>
<evidence type="ECO:0000313" key="3">
    <source>
        <dbReference type="Proteomes" id="UP000276588"/>
    </source>
</evidence>
<dbReference type="Pfam" id="PF01381">
    <property type="entry name" value="HTH_3"/>
    <property type="match status" value="1"/>
</dbReference>
<dbReference type="Gene3D" id="3.40.225.10">
    <property type="entry name" value="Class II aldolase/adducin N-terminal domain"/>
    <property type="match status" value="1"/>
</dbReference>
<evidence type="ECO:0000313" key="2">
    <source>
        <dbReference type="EMBL" id="RJX43667.1"/>
    </source>
</evidence>
<dbReference type="Pfam" id="PF10120">
    <property type="entry name" value="ThiN"/>
    <property type="match status" value="1"/>
</dbReference>
<dbReference type="EMBL" id="QKNY01000007">
    <property type="protein sequence ID" value="RJX43667.1"/>
    <property type="molecule type" value="Genomic_DNA"/>
</dbReference>
<dbReference type="InterPro" id="IPR001387">
    <property type="entry name" value="Cro/C1-type_HTH"/>
</dbReference>
<dbReference type="Gene3D" id="1.10.10.60">
    <property type="entry name" value="Homeodomain-like"/>
    <property type="match status" value="1"/>
</dbReference>
<dbReference type="AlphaFoldDB" id="A0A3A6PWE6"/>
<reference evidence="2 3" key="1">
    <citation type="submission" date="2018-06" db="EMBL/GenBank/DDBJ databases">
        <title>Halonotius sp. F13-13 a new haloarchaeeon isolated from a solar saltern from Isla Cristina, Huelva, Spain.</title>
        <authorList>
            <person name="Duran-Viseras A."/>
            <person name="Sanchez-Porro C."/>
            <person name="Ventosa A."/>
        </authorList>
    </citation>
    <scope>NUCLEOTIDE SEQUENCE [LARGE SCALE GENOMIC DNA]</scope>
    <source>
        <strain evidence="2 3">F13-13</strain>
    </source>
</reference>
<dbReference type="OrthoDB" id="42697at2157"/>
<dbReference type="InterPro" id="IPR010982">
    <property type="entry name" value="Lambda_DNA-bd_dom_sf"/>
</dbReference>
<dbReference type="RefSeq" id="WP_120102263.1">
    <property type="nucleotide sequence ID" value="NZ_QKNY01000007.1"/>
</dbReference>
<name>A0A3A6PWE6_9EURY</name>
<sequence>MTLQLPSEIVVERFLPTARAMLARELAAEGCSQQTIADKLGLSQAAVSKYLSGEQSGDPRFADNAEMQATIEYIASGFADGSVDEYEALAELLELIESFEDRGPICAVHEEEMPALQGLGCDLCVRGQDPRVETEREVLRNVRGAVRTFANTAAVVDHIPNVGTNIAMAMPDAEGTTDVAAVPGRIHAMGGQANVPADPEFGASEHVATTVLAMGTVAPERRGALNLKTSDALLDALTAAGLSTAEFEAGYEDRYERLTDLLASTEPTPEVLYHEGAFGIEPITYVFGDDATDAVTTLRAVVTATPDSSE</sequence>
<dbReference type="Proteomes" id="UP000276588">
    <property type="component" value="Unassembled WGS sequence"/>
</dbReference>
<protein>
    <submittedName>
        <fullName evidence="2">Transcriptional regulator</fullName>
    </submittedName>
</protein>
<dbReference type="InterPro" id="IPR019293">
    <property type="entry name" value="ThiN"/>
</dbReference>
<keyword evidence="3" id="KW-1185">Reference proteome</keyword>